<comment type="subcellular location">
    <subcellularLocation>
        <location evidence="10">Cell membrane</location>
        <topology evidence="10">Peripheral membrane protein</topology>
    </subcellularLocation>
    <subcellularLocation>
        <location evidence="2">Membrane</location>
        <topology evidence="2">Peripheral membrane protein</topology>
    </subcellularLocation>
</comment>
<dbReference type="AlphaFoldDB" id="A0A1J4U7C9"/>
<dbReference type="PANTHER" id="PTHR11693:SF22">
    <property type="entry name" value="ATP SYNTHASE SUBUNIT GAMMA, MITOCHONDRIAL"/>
    <property type="match status" value="1"/>
</dbReference>
<keyword evidence="10" id="KW-1003">Cell membrane</keyword>
<dbReference type="Proteomes" id="UP000182465">
    <property type="component" value="Unassembled WGS sequence"/>
</dbReference>
<keyword evidence="5 10" id="KW-0375">Hydrogen ion transport</keyword>
<proteinExistence type="inferred from homology"/>
<dbReference type="InterPro" id="IPR035968">
    <property type="entry name" value="ATP_synth_F1_ATPase_gsu"/>
</dbReference>
<keyword evidence="7 10" id="KW-0472">Membrane</keyword>
<dbReference type="GO" id="GO:0045259">
    <property type="term" value="C:proton-transporting ATP synthase complex"/>
    <property type="evidence" value="ECO:0007669"/>
    <property type="project" value="UniProtKB-KW"/>
</dbReference>
<evidence type="ECO:0000256" key="8">
    <source>
        <dbReference type="ARBA" id="ARBA00023196"/>
    </source>
</evidence>
<evidence type="ECO:0000313" key="12">
    <source>
        <dbReference type="Proteomes" id="UP000182465"/>
    </source>
</evidence>
<comment type="subunit">
    <text evidence="10">F-type ATPases have 2 components, CF(1) - the catalytic core - and CF(0) - the membrane proton channel. CF(1) has five subunits: alpha(3), beta(3), gamma(1), delta(1), epsilon(1). CF(0) has three main subunits: a, b and c.</text>
</comment>
<gene>
    <name evidence="10" type="primary">atpG</name>
    <name evidence="11" type="ORF">AUJ29_00445</name>
</gene>
<reference evidence="11 12" key="1">
    <citation type="journal article" date="2016" name="Environ. Microbiol.">
        <title>Genomic resolution of a cold subsurface aquifer community provides metabolic insights for novel microbes adapted to high CO concentrations.</title>
        <authorList>
            <person name="Probst A.J."/>
            <person name="Castelle C.J."/>
            <person name="Singh A."/>
            <person name="Brown C.T."/>
            <person name="Anantharaman K."/>
            <person name="Sharon I."/>
            <person name="Hug L.A."/>
            <person name="Burstein D."/>
            <person name="Emerson J.B."/>
            <person name="Thomas B.C."/>
            <person name="Banfield J.F."/>
        </authorList>
    </citation>
    <scope>NUCLEOTIDE SEQUENCE [LARGE SCALE GENOMIC DNA]</scope>
    <source>
        <strain evidence="11">CG1_02_38_13</strain>
    </source>
</reference>
<comment type="caution">
    <text evidence="11">The sequence shown here is derived from an EMBL/GenBank/DDBJ whole genome shotgun (WGS) entry which is preliminary data.</text>
</comment>
<keyword evidence="4 10" id="KW-0813">Transport</keyword>
<dbReference type="CDD" id="cd12151">
    <property type="entry name" value="F1-ATPase_gamma"/>
    <property type="match status" value="1"/>
</dbReference>
<evidence type="ECO:0000256" key="1">
    <source>
        <dbReference type="ARBA" id="ARBA00003456"/>
    </source>
</evidence>
<evidence type="ECO:0000313" key="11">
    <source>
        <dbReference type="EMBL" id="OIO18159.1"/>
    </source>
</evidence>
<evidence type="ECO:0000256" key="10">
    <source>
        <dbReference type="HAMAP-Rule" id="MF_00815"/>
    </source>
</evidence>
<organism evidence="11 12">
    <name type="scientific">Candidatus Kuenenbacteria bacterium CG1_02_38_13</name>
    <dbReference type="NCBI Taxonomy" id="1805235"/>
    <lineage>
        <taxon>Bacteria</taxon>
        <taxon>Candidatus Kueneniibacteriota</taxon>
    </lineage>
</organism>
<keyword evidence="8 10" id="KW-0139">CF(1)</keyword>
<accession>A0A1J4U7C9</accession>
<dbReference type="HAMAP" id="MF_00815">
    <property type="entry name" value="ATP_synth_gamma_bact"/>
    <property type="match status" value="1"/>
</dbReference>
<dbReference type="EMBL" id="MNVB01000012">
    <property type="protein sequence ID" value="OIO18159.1"/>
    <property type="molecule type" value="Genomic_DNA"/>
</dbReference>
<dbReference type="GO" id="GO:0005524">
    <property type="term" value="F:ATP binding"/>
    <property type="evidence" value="ECO:0007669"/>
    <property type="project" value="UniProtKB-UniRule"/>
</dbReference>
<dbReference type="PRINTS" id="PR00126">
    <property type="entry name" value="ATPASEGAMMA"/>
</dbReference>
<dbReference type="GO" id="GO:0042777">
    <property type="term" value="P:proton motive force-driven plasma membrane ATP synthesis"/>
    <property type="evidence" value="ECO:0007669"/>
    <property type="project" value="UniProtKB-UniRule"/>
</dbReference>
<comment type="similarity">
    <text evidence="3 10">Belongs to the ATPase gamma chain family.</text>
</comment>
<comment type="function">
    <text evidence="1 10">Produces ATP from ADP in the presence of a proton gradient across the membrane. The gamma chain is believed to be important in regulating ATPase activity and the flow of protons through the CF(0) complex.</text>
</comment>
<evidence type="ECO:0000256" key="4">
    <source>
        <dbReference type="ARBA" id="ARBA00022448"/>
    </source>
</evidence>
<dbReference type="PANTHER" id="PTHR11693">
    <property type="entry name" value="ATP SYNTHASE GAMMA CHAIN"/>
    <property type="match status" value="1"/>
</dbReference>
<evidence type="ECO:0000256" key="5">
    <source>
        <dbReference type="ARBA" id="ARBA00022781"/>
    </source>
</evidence>
<evidence type="ECO:0000256" key="3">
    <source>
        <dbReference type="ARBA" id="ARBA00007681"/>
    </source>
</evidence>
<dbReference type="Gene3D" id="1.10.287.80">
    <property type="entry name" value="ATP synthase, gamma subunit, helix hairpin domain"/>
    <property type="match status" value="2"/>
</dbReference>
<keyword evidence="9 10" id="KW-0066">ATP synthesis</keyword>
<dbReference type="PROSITE" id="PS00153">
    <property type="entry name" value="ATPASE_GAMMA"/>
    <property type="match status" value="1"/>
</dbReference>
<evidence type="ECO:0000256" key="7">
    <source>
        <dbReference type="ARBA" id="ARBA00023136"/>
    </source>
</evidence>
<evidence type="ECO:0000256" key="9">
    <source>
        <dbReference type="ARBA" id="ARBA00023310"/>
    </source>
</evidence>
<dbReference type="InterPro" id="IPR023632">
    <property type="entry name" value="ATP_synth_F1_gsu_CS"/>
</dbReference>
<dbReference type="InterPro" id="IPR000131">
    <property type="entry name" value="ATP_synth_F1_gsu"/>
</dbReference>
<dbReference type="GO" id="GO:0005886">
    <property type="term" value="C:plasma membrane"/>
    <property type="evidence" value="ECO:0007669"/>
    <property type="project" value="UniProtKB-SubCell"/>
</dbReference>
<dbReference type="GO" id="GO:0046933">
    <property type="term" value="F:proton-transporting ATP synthase activity, rotational mechanism"/>
    <property type="evidence" value="ECO:0007669"/>
    <property type="project" value="UniProtKB-UniRule"/>
</dbReference>
<keyword evidence="6 10" id="KW-0406">Ion transport</keyword>
<dbReference type="SUPFAM" id="SSF52943">
    <property type="entry name" value="ATP synthase (F1-ATPase), gamma subunit"/>
    <property type="match status" value="1"/>
</dbReference>
<dbReference type="Gene3D" id="3.40.1380.10">
    <property type="match status" value="1"/>
</dbReference>
<dbReference type="Pfam" id="PF00231">
    <property type="entry name" value="ATP-synt"/>
    <property type="match status" value="1"/>
</dbReference>
<name>A0A1J4U7C9_9BACT</name>
<sequence>MPINTKAIKNRIQSVKNTKKITKAMEMVSAAKMKRATDNALGTRAYAELALELLVNISRDQTIKHPLLDQRKVKKILAVVIGSNKGLCASYNANIGKQVLDFLNSHQDKEIDFITVGKKAENIARKIGRPVIASFINFSDNLKIEEISGLTKVVIDGFQTQKYDQAVMIYTDFISPIRYQAKNRNLLPISQENIKHMISDLGKGSIEEKDMRIKNMTLYLFEPNEESILSQVLPNLTEVQIYQSLLESIASEHSARMMAMRNASDSAEEMIGELILNFNQARQAGITQEIAEIAAGAIALK</sequence>
<protein>
    <recommendedName>
        <fullName evidence="10">ATP synthase gamma chain</fullName>
    </recommendedName>
    <alternativeName>
        <fullName evidence="10">ATP synthase F1 sector gamma subunit</fullName>
    </alternativeName>
    <alternativeName>
        <fullName evidence="10">F-ATPase gamma subunit</fullName>
    </alternativeName>
</protein>
<evidence type="ECO:0000256" key="2">
    <source>
        <dbReference type="ARBA" id="ARBA00004170"/>
    </source>
</evidence>
<evidence type="ECO:0000256" key="6">
    <source>
        <dbReference type="ARBA" id="ARBA00023065"/>
    </source>
</evidence>
<dbReference type="NCBIfam" id="TIGR01146">
    <property type="entry name" value="ATPsyn_F1gamma"/>
    <property type="match status" value="1"/>
</dbReference>